<feature type="transmembrane region" description="Helical" evidence="1">
    <location>
        <begin position="12"/>
        <end position="34"/>
    </location>
</feature>
<evidence type="ECO:0000313" key="3">
    <source>
        <dbReference type="Proteomes" id="UP000052015"/>
    </source>
</evidence>
<gene>
    <name evidence="2" type="ORF">ABG79_02385</name>
</gene>
<keyword evidence="1" id="KW-0812">Transmembrane</keyword>
<name>A0A0R3JQV6_CALMK</name>
<keyword evidence="1" id="KW-1133">Transmembrane helix</keyword>
<organism evidence="2 3">
    <name type="scientific">Caloramator mitchellensis</name>
    <dbReference type="NCBI Taxonomy" id="908809"/>
    <lineage>
        <taxon>Bacteria</taxon>
        <taxon>Bacillati</taxon>
        <taxon>Bacillota</taxon>
        <taxon>Clostridia</taxon>
        <taxon>Eubacteriales</taxon>
        <taxon>Clostridiaceae</taxon>
        <taxon>Caloramator</taxon>
    </lineage>
</organism>
<dbReference type="PATRIC" id="fig|908809.3.peg.2383"/>
<accession>A0A0R3JQV6</accession>
<dbReference type="AlphaFoldDB" id="A0A0R3JQV6"/>
<evidence type="ECO:0000313" key="2">
    <source>
        <dbReference type="EMBL" id="KRQ85835.1"/>
    </source>
</evidence>
<evidence type="ECO:0000256" key="1">
    <source>
        <dbReference type="SAM" id="Phobius"/>
    </source>
</evidence>
<protein>
    <submittedName>
        <fullName evidence="2">Uncharacterized protein</fullName>
    </submittedName>
</protein>
<dbReference type="EMBL" id="LKHP01000026">
    <property type="protein sequence ID" value="KRQ85835.1"/>
    <property type="molecule type" value="Genomic_DNA"/>
</dbReference>
<dbReference type="Proteomes" id="UP000052015">
    <property type="component" value="Unassembled WGS sequence"/>
</dbReference>
<keyword evidence="3" id="KW-1185">Reference proteome</keyword>
<comment type="caution">
    <text evidence="2">The sequence shown here is derived from an EMBL/GenBank/DDBJ whole genome shotgun (WGS) entry which is preliminary data.</text>
</comment>
<dbReference type="OrthoDB" id="1925531at2"/>
<reference evidence="2 3" key="1">
    <citation type="submission" date="2015-09" db="EMBL/GenBank/DDBJ databases">
        <title>Draft genome sequence of a Caloramator mitchellensis, a moderate thermophile from the Great Artesian Basin of Australia.</title>
        <authorList>
            <person name="Patel B.K."/>
        </authorList>
    </citation>
    <scope>NUCLEOTIDE SEQUENCE [LARGE SCALE GENOMIC DNA]</scope>
    <source>
        <strain evidence="2 3">VF08</strain>
    </source>
</reference>
<sequence length="184" mass="21120">MNLRYNSSFKKLFIILIAIFGILAFLIIISFVSYRNSKENNISFEEIYNDNSRIISQEDYNIKFLSVSYNGYYERFSKFNGIDTLYKINAGEDVDILINSEITFKSGNFKIVLVLPDGEIKTVCEFKVKGRLALFSTKEVRTTEFRLPKGTSYIKVVGLNARGAYNIKVSKVNEDAKVEILENN</sequence>
<proteinExistence type="predicted"/>
<keyword evidence="1" id="KW-0472">Membrane</keyword>
<dbReference type="RefSeq" id="WP_057979661.1">
    <property type="nucleotide sequence ID" value="NZ_LKHP01000026.1"/>
</dbReference>